<feature type="region of interest" description="Disordered" evidence="2">
    <location>
        <begin position="1714"/>
        <end position="1738"/>
    </location>
</feature>
<dbReference type="InterPro" id="IPR011990">
    <property type="entry name" value="TPR-like_helical_dom_sf"/>
</dbReference>
<comment type="caution">
    <text evidence="5">The sequence shown here is derived from an EMBL/GenBank/DDBJ whole genome shotgun (WGS) entry which is preliminary data.</text>
</comment>
<evidence type="ECO:0000256" key="2">
    <source>
        <dbReference type="SAM" id="MobiDB-lite"/>
    </source>
</evidence>
<feature type="domain" description="CHAT" evidence="3">
    <location>
        <begin position="977"/>
        <end position="1288"/>
    </location>
</feature>
<keyword evidence="1" id="KW-0802">TPR repeat</keyword>
<protein>
    <submittedName>
        <fullName evidence="5">Tetratricopeptide repeat protein 28</fullName>
    </submittedName>
</protein>
<feature type="domain" description="TTC28 C-terminal" evidence="4">
    <location>
        <begin position="1402"/>
        <end position="1503"/>
    </location>
</feature>
<feature type="compositionally biased region" description="Low complexity" evidence="2">
    <location>
        <begin position="1857"/>
        <end position="1876"/>
    </location>
</feature>
<dbReference type="SUPFAM" id="SSF48452">
    <property type="entry name" value="TPR-like"/>
    <property type="match status" value="4"/>
</dbReference>
<feature type="repeat" description="TPR" evidence="1">
    <location>
        <begin position="548"/>
        <end position="581"/>
    </location>
</feature>
<dbReference type="PROSITE" id="PS50005">
    <property type="entry name" value="TPR"/>
    <property type="match status" value="3"/>
</dbReference>
<organism evidence="5 6">
    <name type="scientific">Acanthosepion pharaonis</name>
    <name type="common">Pharaoh cuttlefish</name>
    <name type="synonym">Sepia pharaonis</name>
    <dbReference type="NCBI Taxonomy" id="158019"/>
    <lineage>
        <taxon>Eukaryota</taxon>
        <taxon>Metazoa</taxon>
        <taxon>Spiralia</taxon>
        <taxon>Lophotrochozoa</taxon>
        <taxon>Mollusca</taxon>
        <taxon>Cephalopoda</taxon>
        <taxon>Coleoidea</taxon>
        <taxon>Decapodiformes</taxon>
        <taxon>Sepiida</taxon>
        <taxon>Sepiina</taxon>
        <taxon>Sepiidae</taxon>
        <taxon>Acanthosepion</taxon>
    </lineage>
</organism>
<dbReference type="InterPro" id="IPR019734">
    <property type="entry name" value="TPR_rpt"/>
</dbReference>
<gene>
    <name evidence="5" type="ORF">SPHA_14491</name>
</gene>
<dbReference type="InterPro" id="IPR024983">
    <property type="entry name" value="CHAT_dom"/>
</dbReference>
<feature type="region of interest" description="Disordered" evidence="2">
    <location>
        <begin position="1959"/>
        <end position="2021"/>
    </location>
</feature>
<evidence type="ECO:0000256" key="1">
    <source>
        <dbReference type="PROSITE-ProRule" id="PRU00339"/>
    </source>
</evidence>
<feature type="compositionally biased region" description="Low complexity" evidence="2">
    <location>
        <begin position="1964"/>
        <end position="1985"/>
    </location>
</feature>
<evidence type="ECO:0000313" key="6">
    <source>
        <dbReference type="Proteomes" id="UP000597762"/>
    </source>
</evidence>
<dbReference type="EMBL" id="CAHIKZ030000495">
    <property type="protein sequence ID" value="CAE1177130.1"/>
    <property type="molecule type" value="Genomic_DNA"/>
</dbReference>
<dbReference type="FunFam" id="1.25.40.10:FF:001590">
    <property type="entry name" value="Rapsynoid, putative"/>
    <property type="match status" value="1"/>
</dbReference>
<dbReference type="Pfam" id="PF13176">
    <property type="entry name" value="TPR_7"/>
    <property type="match status" value="1"/>
</dbReference>
<dbReference type="PANTHER" id="PTHR10098:SF108">
    <property type="entry name" value="TETRATRICOPEPTIDE REPEAT PROTEIN 28"/>
    <property type="match status" value="1"/>
</dbReference>
<dbReference type="InterPro" id="IPR058900">
    <property type="entry name" value="TTC28_C"/>
</dbReference>
<dbReference type="Pfam" id="PF13424">
    <property type="entry name" value="TPR_12"/>
    <property type="match status" value="4"/>
</dbReference>
<feature type="region of interest" description="Disordered" evidence="2">
    <location>
        <begin position="1827"/>
        <end position="1903"/>
    </location>
</feature>
<feature type="compositionally biased region" description="Polar residues" evidence="2">
    <location>
        <begin position="1886"/>
        <end position="1903"/>
    </location>
</feature>
<feature type="compositionally biased region" description="Low complexity" evidence="2">
    <location>
        <begin position="1516"/>
        <end position="1540"/>
    </location>
</feature>
<dbReference type="FunFam" id="1.25.40.10:FF:000223">
    <property type="entry name" value="Tetratricopeptide repeat domain 28"/>
    <property type="match status" value="1"/>
</dbReference>
<feature type="repeat" description="TPR" evidence="1">
    <location>
        <begin position="34"/>
        <end position="67"/>
    </location>
</feature>
<feature type="region of interest" description="Disordered" evidence="2">
    <location>
        <begin position="1646"/>
        <end position="1670"/>
    </location>
</feature>
<dbReference type="Gene3D" id="1.25.40.10">
    <property type="entry name" value="Tetratricopeptide repeat domain"/>
    <property type="match status" value="5"/>
</dbReference>
<dbReference type="PANTHER" id="PTHR10098">
    <property type="entry name" value="RAPSYN-RELATED"/>
    <property type="match status" value="1"/>
</dbReference>
<name>A0A812BF75_ACAPH</name>
<feature type="repeat" description="TPR" evidence="1">
    <location>
        <begin position="628"/>
        <end position="661"/>
    </location>
</feature>
<sequence length="2021" mass="221163">MDGGGQASTTSRTKAEKVDNYDIHNISANNKSALSQLAQESNDAFTKGDYNQAVQLYTEAIALSPHNHILFTNRSASYAQLHKYAESLDDARKAKHINPQWTLAYLQEGTALLQLGNHGDAMASFASGLAQESSNSDLLSSLIDTALQSPLKEKLNPVFQQLQKMNLDHNSFVIIAVIGQELLAAGHYSASVTMLESALSIGTISLKLRGSVFSALSRAYWGTGDIDKAIIYMDEDLNIMKSMGDQGGECRAYGNLGSAYFSKGYYREALSNHRHQLTGQVGEAVQTYQQQLTLAKQCKNQNLIATAYGALGMSHCRLGQYDKALGFHNQELTIRQEMDDLRGECRAHGSIGNVHMCLCNYSNAYKCYEEQLKHSQELHDSRLEAQACGNLGIVKMNTAHFDEAIGLFEQQLAMLEQLHGNKILVEKGKAFGNLGDCYEALSDFEESVKCHEQYLAVSQTTNSLLDQDKAYRGLGNAHRAMGNLQQALVCFEKRLVVAHEMDNNQAKASAYGELGCLHSLLGNFEQAISCLEHQLDIARDVGDKLCEGEAACGLGNVYQQMGEYETALEYHQIDLQIAESLNNSEAQCRAYGNFGLSHESLGNHEEAVRYQEQHLSMAAQLQDKVAKTMAFSSLGRVHHALGNYTQAVQYLQQGLQIAEQLGRREDEAKIRYRLGLSLWGRGQLDECQQQLYQAADLFETIRRESQNSSDYKLSLFDLQTACYQALQRVLVTVDSHEEALVVAERACTRAFIDLLLERQSGVLPGLLGERRHDLQPITLDQVLGIVSQQKNIVLSYSIAAGFLYTWLITPKDGIVKFHQCNMAEFESNSSDAIDTQSLAGSTVSLLDQYVGDVRESMGVEGHDPSNGQTKLSRSCSRSTLHGSVGGGSGAGSSSVGSLDTLDTDDSWQQQLEEIGDKLNAENDRTGFLRMVNRNHIFNCSNYSLSSLFSLSAGLNGINPSITNMRNAMKSKQRDKSPIAALYELLVAPMEESLQAVMDGTENRNLVLVLQGDLYLVPFAMLRPTESNHYLFERYNLIIMPSITALQPDNHHSRTGRPTIDSSGAVVIGNPKLTPAIQQQWQLKDIPGSEYEARIVAELLTAKPLIGQEATKTAILQQLEHVEVIHISAHISWKLSAIILSPGELGTSSSTSQFNHAYDLDDSSSDVGSLDTPSLSEYLLTAADILNLKLRAKLVVLNSGHTHDRAGRINSDGVVGLTRALLSVGAGCVLYSLWQVPDQASKLLMKTMYVALQESHTVTQALHLAIKAVQAVKQFSHPSNWGGWVLVGKDIMLSSKMALMGHAICELLQSPSQCRDSMRVLLHLIEKSLQRIHQGAKNPMYTMFQSIENKVGQISGWKDLLHSVGFRFEPAANGMPVAVFFPQTDPGDRLTRASASLQALLGLPSNSITALSKFLNNYEAGEAIITTMHDILSCVSSKENIIEVSINVKLWQIPGCHEFLASLGFDLLDVGRDDVTLRLGKQATKRHLQFALQSLVAVFDTQEAPKSLALDSSSSLESLSSSHSSNTTTTSASTLSNLAGTPPLSPRAKKKSLFNPAEMEKMRNLNRQHLMQQGGLVGKSSTHYKASKIPPPNPSLCLSHQNRIKAMYPPENCFLRSPATSPESCMSISSTSSPDELSNLLHLTNSQSTPNIASQDSQMGQKTGGSTDSFQKAPSYMKRLIKSYSMDDSCSDKESPRADSTHHFIQKQIWRDKRELGDAHSSSNEETFSDKPFDRLSPSCTSGSSRISLLASKFNKSDSGIFSTVSQSPKNPRPVFSSSNSLFKRVGGNGEQQKVPSSASVLNPEEIAQKILADVAPQREAVEQLQKASFVQSQKKTHILRSEQIQQRMKSSPDGHSHSSYSSSSANSSRRASPACSHTGDMITCRHTPSPSDKSSGTYASNSSCRSPIVYREHSPNSLYRSSSPNVGKSPAIYPNNAVKKESHLGGGLWLTNGRPPPHVPAHLPSSFSHSANHAPPAPSSAMSARPIPPPRSTSIVRSAKTNNGVSPSNHRKSKVLQISKC</sequence>
<evidence type="ECO:0000259" key="3">
    <source>
        <dbReference type="Pfam" id="PF12770"/>
    </source>
</evidence>
<dbReference type="OrthoDB" id="626167at2759"/>
<dbReference type="Pfam" id="PF26117">
    <property type="entry name" value="TTC28_C"/>
    <property type="match status" value="1"/>
</dbReference>
<feature type="region of interest" description="Disordered" evidence="2">
    <location>
        <begin position="1516"/>
        <end position="1549"/>
    </location>
</feature>
<evidence type="ECO:0000313" key="5">
    <source>
        <dbReference type="EMBL" id="CAE1177130.1"/>
    </source>
</evidence>
<evidence type="ECO:0000259" key="4">
    <source>
        <dbReference type="Pfam" id="PF26117"/>
    </source>
</evidence>
<dbReference type="Proteomes" id="UP000597762">
    <property type="component" value="Unassembled WGS sequence"/>
</dbReference>
<proteinExistence type="predicted"/>
<keyword evidence="6" id="KW-1185">Reference proteome</keyword>
<dbReference type="SMART" id="SM00028">
    <property type="entry name" value="TPR"/>
    <property type="match status" value="15"/>
</dbReference>
<dbReference type="Pfam" id="PF12770">
    <property type="entry name" value="CHAT"/>
    <property type="match status" value="1"/>
</dbReference>
<reference evidence="5" key="1">
    <citation type="submission" date="2021-01" db="EMBL/GenBank/DDBJ databases">
        <authorList>
            <person name="Li R."/>
            <person name="Bekaert M."/>
        </authorList>
    </citation>
    <scope>NUCLEOTIDE SEQUENCE</scope>
    <source>
        <strain evidence="5">Farmed</strain>
    </source>
</reference>
<feature type="region of interest" description="Disordered" evidence="2">
    <location>
        <begin position="856"/>
        <end position="901"/>
    </location>
</feature>
<feature type="compositionally biased region" description="Polar residues" evidence="2">
    <location>
        <begin position="1993"/>
        <end position="2008"/>
    </location>
</feature>
<accession>A0A812BF75</accession>
<feature type="compositionally biased region" description="Polar residues" evidence="2">
    <location>
        <begin position="865"/>
        <end position="881"/>
    </location>
</feature>